<evidence type="ECO:0000313" key="5">
    <source>
        <dbReference type="EMBL" id="KLN59775.1"/>
    </source>
</evidence>
<dbReference type="InterPro" id="IPR008567">
    <property type="entry name" value="BKACE"/>
</dbReference>
<keyword evidence="2" id="KW-0808">Transferase</keyword>
<comment type="caution">
    <text evidence="5">The sequence shown here is derived from an EMBL/GenBank/DDBJ whole genome shotgun (WGS) entry which is preliminary data.</text>
</comment>
<dbReference type="STRING" id="1489064.WH96_15415"/>
<proteinExistence type="predicted"/>
<reference evidence="5 6" key="1">
    <citation type="submission" date="2015-03" db="EMBL/GenBank/DDBJ databases">
        <title>Genome Sequence of Kiloniella spongiae MEBiC09566, isolated from a marine sponge.</title>
        <authorList>
            <person name="Shao Z."/>
            <person name="Wang L."/>
            <person name="Li X."/>
        </authorList>
    </citation>
    <scope>NUCLEOTIDE SEQUENCE [LARGE SCALE GENOMIC DNA]</scope>
    <source>
        <strain evidence="5 6">MEBiC09566</strain>
    </source>
</reference>
<keyword evidence="4" id="KW-0862">Zinc</keyword>
<keyword evidence="3" id="KW-0479">Metal-binding</keyword>
<evidence type="ECO:0000256" key="1">
    <source>
        <dbReference type="ARBA" id="ARBA00001947"/>
    </source>
</evidence>
<dbReference type="Pfam" id="PF05853">
    <property type="entry name" value="BKACE"/>
    <property type="match status" value="1"/>
</dbReference>
<dbReference type="GO" id="GO:0046872">
    <property type="term" value="F:metal ion binding"/>
    <property type="evidence" value="ECO:0007669"/>
    <property type="project" value="UniProtKB-KW"/>
</dbReference>
<dbReference type="PANTHER" id="PTHR37418:SF2">
    <property type="entry name" value="3-KETO-5-AMINOHEXANOATE CLEAVAGE ENZYME"/>
    <property type="match status" value="1"/>
</dbReference>
<comment type="cofactor">
    <cofactor evidence="1">
        <name>Zn(2+)</name>
        <dbReference type="ChEBI" id="CHEBI:29105"/>
    </cofactor>
</comment>
<organism evidence="5 6">
    <name type="scientific">Kiloniella spongiae</name>
    <dbReference type="NCBI Taxonomy" id="1489064"/>
    <lineage>
        <taxon>Bacteria</taxon>
        <taxon>Pseudomonadati</taxon>
        <taxon>Pseudomonadota</taxon>
        <taxon>Alphaproteobacteria</taxon>
        <taxon>Rhodospirillales</taxon>
        <taxon>Kiloniellaceae</taxon>
        <taxon>Kiloniella</taxon>
    </lineage>
</organism>
<dbReference type="PANTHER" id="PTHR37418">
    <property type="entry name" value="3-KETO-5-AMINOHEXANOATE CLEAVAGE ENZYME-RELATED"/>
    <property type="match status" value="1"/>
</dbReference>
<dbReference type="Gene3D" id="3.20.20.70">
    <property type="entry name" value="Aldolase class I"/>
    <property type="match status" value="1"/>
</dbReference>
<gene>
    <name evidence="5" type="ORF">WH96_15415</name>
</gene>
<evidence type="ECO:0000256" key="4">
    <source>
        <dbReference type="ARBA" id="ARBA00022833"/>
    </source>
</evidence>
<keyword evidence="6" id="KW-1185">Reference proteome</keyword>
<accession>A0A0H2MSY4</accession>
<evidence type="ECO:0000256" key="3">
    <source>
        <dbReference type="ARBA" id="ARBA00022723"/>
    </source>
</evidence>
<dbReference type="Proteomes" id="UP000035444">
    <property type="component" value="Unassembled WGS sequence"/>
</dbReference>
<evidence type="ECO:0000256" key="2">
    <source>
        <dbReference type="ARBA" id="ARBA00022679"/>
    </source>
</evidence>
<dbReference type="PATRIC" id="fig|1489064.4.peg.52"/>
<dbReference type="OrthoDB" id="9805277at2"/>
<dbReference type="RefSeq" id="WP_047765106.1">
    <property type="nucleotide sequence ID" value="NZ_LAQL01000010.1"/>
</dbReference>
<dbReference type="InterPro" id="IPR013785">
    <property type="entry name" value="Aldolase_TIM"/>
</dbReference>
<sequence length="297" mass="31899">MNSEVIITCPVTGSGIKKDRHTNVPVTPEEISDAAIEAALAGAAIAHLHVRNPDTGQASNDLELYQETVGLLRDKMKTKGVDVVINITAGMGGEFVPDATNPNVGGPGTDMLSPIDRLKHIDAIRPEICTFDCGSLNFSDYAYVSTPDMLREMAAIIQKMGVKPEIEAFEFGHIWMAKQLMSEGLIDAPPLFQLCLGIPFAAEANGETMLAMRNMLPDGANWGAFGVGPAQMAMAAQSVIFGGHVRVGLEDNLYLERGVLATNGQLVCRAKEIIERMGAKTLTAEEARKKFNAVKQS</sequence>
<evidence type="ECO:0000313" key="6">
    <source>
        <dbReference type="Proteomes" id="UP000035444"/>
    </source>
</evidence>
<dbReference type="AlphaFoldDB" id="A0A0H2MSY4"/>
<dbReference type="GO" id="GO:0043720">
    <property type="term" value="F:3-keto-5-aminohexanoate cleavage activity"/>
    <property type="evidence" value="ECO:0007669"/>
    <property type="project" value="InterPro"/>
</dbReference>
<name>A0A0H2MSY4_9PROT</name>
<dbReference type="EMBL" id="LAQL01000010">
    <property type="protein sequence ID" value="KLN59775.1"/>
    <property type="molecule type" value="Genomic_DNA"/>
</dbReference>
<protein>
    <submittedName>
        <fullName evidence="5">NADPH:quinone reductase</fullName>
    </submittedName>
</protein>